<reference evidence="1" key="1">
    <citation type="journal article" date="2021" name="Proc. Natl. Acad. Sci. U.S.A.">
        <title>A Catalog of Tens of Thousands of Viruses from Human Metagenomes Reveals Hidden Associations with Chronic Diseases.</title>
        <authorList>
            <person name="Tisza M.J."/>
            <person name="Buck C.B."/>
        </authorList>
    </citation>
    <scope>NUCLEOTIDE SEQUENCE</scope>
    <source>
        <strain evidence="1">CthrK8</strain>
    </source>
</reference>
<organism evidence="1">
    <name type="scientific">Siphoviridae sp. cthrK8</name>
    <dbReference type="NCBI Taxonomy" id="2826429"/>
    <lineage>
        <taxon>Viruses</taxon>
        <taxon>Duplodnaviria</taxon>
        <taxon>Heunggongvirae</taxon>
        <taxon>Uroviricota</taxon>
        <taxon>Caudoviricetes</taxon>
    </lineage>
</organism>
<protein>
    <submittedName>
        <fullName evidence="1">Uncharacterized protein</fullName>
    </submittedName>
</protein>
<evidence type="ECO:0000313" key="1">
    <source>
        <dbReference type="EMBL" id="DAD87454.1"/>
    </source>
</evidence>
<name>A0A8S5MYK4_9CAUD</name>
<sequence length="56" mass="6450">MGYLYLSLVLLADCSASSAKRFILAFLGWFLLLHKALPDYSLTESVYSHRHRMIMV</sequence>
<accession>A0A8S5MYK4</accession>
<proteinExistence type="predicted"/>
<dbReference type="EMBL" id="BK015021">
    <property type="protein sequence ID" value="DAD87454.1"/>
    <property type="molecule type" value="Genomic_DNA"/>
</dbReference>